<dbReference type="Gene3D" id="3.30.450.20">
    <property type="entry name" value="PAS domain"/>
    <property type="match status" value="1"/>
</dbReference>
<dbReference type="Proteomes" id="UP000614350">
    <property type="component" value="Unassembled WGS sequence"/>
</dbReference>
<dbReference type="AlphaFoldDB" id="A0A834JW91"/>
<reference evidence="1" key="1">
    <citation type="journal article" date="2020" name="G3 (Bethesda)">
        <title>High-Quality Assemblies for Three Invasive Social Wasps from the &lt;i&gt;Vespula&lt;/i&gt; Genus.</title>
        <authorList>
            <person name="Harrop T.W.R."/>
            <person name="Guhlin J."/>
            <person name="McLaughlin G.M."/>
            <person name="Permina E."/>
            <person name="Stockwell P."/>
            <person name="Gilligan J."/>
            <person name="Le Lec M.F."/>
            <person name="Gruber M.A.M."/>
            <person name="Quinn O."/>
            <person name="Lovegrove M."/>
            <person name="Duncan E.J."/>
            <person name="Remnant E.J."/>
            <person name="Van Eeckhoven J."/>
            <person name="Graham B."/>
            <person name="Knapp R.A."/>
            <person name="Langford K.W."/>
            <person name="Kronenberg Z."/>
            <person name="Press M.O."/>
            <person name="Eacker S.M."/>
            <person name="Wilson-Rankin E.E."/>
            <person name="Purcell J."/>
            <person name="Lester P.J."/>
            <person name="Dearden P.K."/>
        </authorList>
    </citation>
    <scope>NUCLEOTIDE SEQUENCE</scope>
    <source>
        <strain evidence="1">Marl-1</strain>
    </source>
</reference>
<evidence type="ECO:0000313" key="2">
    <source>
        <dbReference type="Proteomes" id="UP000614350"/>
    </source>
</evidence>
<keyword evidence="2" id="KW-1185">Reference proteome</keyword>
<protein>
    <submittedName>
        <fullName evidence="1">Uncharacterized protein</fullName>
    </submittedName>
</protein>
<comment type="caution">
    <text evidence="1">The sequence shown here is derived from an EMBL/GenBank/DDBJ whole genome shotgun (WGS) entry which is preliminary data.</text>
</comment>
<evidence type="ECO:0000313" key="1">
    <source>
        <dbReference type="EMBL" id="KAF7394781.1"/>
    </source>
</evidence>
<sequence>MHKDKEENSHHDSHYRARELAALAAYDHHHLDGEMFLQALNGFLLILTCDGEVFFATHSIESYLGFHQRRGSFDEDEDGGASGGGGGGDGGGWWWWEERRVQAVEKGNRARQGEYVTASHYSETYDCRLTKSLIEKPVAKVQLGEVDQAREARF</sequence>
<name>A0A834JW91_VESVU</name>
<organism evidence="1 2">
    <name type="scientific">Vespula vulgaris</name>
    <name type="common">Yellow jacket</name>
    <name type="synonym">Wasp</name>
    <dbReference type="NCBI Taxonomy" id="7454"/>
    <lineage>
        <taxon>Eukaryota</taxon>
        <taxon>Metazoa</taxon>
        <taxon>Ecdysozoa</taxon>
        <taxon>Arthropoda</taxon>
        <taxon>Hexapoda</taxon>
        <taxon>Insecta</taxon>
        <taxon>Pterygota</taxon>
        <taxon>Neoptera</taxon>
        <taxon>Endopterygota</taxon>
        <taxon>Hymenoptera</taxon>
        <taxon>Apocrita</taxon>
        <taxon>Aculeata</taxon>
        <taxon>Vespoidea</taxon>
        <taxon>Vespidae</taxon>
        <taxon>Vespinae</taxon>
        <taxon>Vespula</taxon>
    </lineage>
</organism>
<accession>A0A834JW91</accession>
<proteinExistence type="predicted"/>
<dbReference type="EMBL" id="JACSEA010000008">
    <property type="protein sequence ID" value="KAF7394781.1"/>
    <property type="molecule type" value="Genomic_DNA"/>
</dbReference>
<gene>
    <name evidence="1" type="ORF">HZH66_007955</name>
</gene>